<feature type="compositionally biased region" description="Acidic residues" evidence="1">
    <location>
        <begin position="45"/>
        <end position="62"/>
    </location>
</feature>
<dbReference type="EMBL" id="CAJNIZ010025526">
    <property type="protein sequence ID" value="CAE7484809.1"/>
    <property type="molecule type" value="Genomic_DNA"/>
</dbReference>
<organism evidence="2 3">
    <name type="scientific">Symbiodinium pilosum</name>
    <name type="common">Dinoflagellate</name>
    <dbReference type="NCBI Taxonomy" id="2952"/>
    <lineage>
        <taxon>Eukaryota</taxon>
        <taxon>Sar</taxon>
        <taxon>Alveolata</taxon>
        <taxon>Dinophyceae</taxon>
        <taxon>Suessiales</taxon>
        <taxon>Symbiodiniaceae</taxon>
        <taxon>Symbiodinium</taxon>
    </lineage>
</organism>
<name>A0A812SK27_SYMPI</name>
<evidence type="ECO:0008006" key="4">
    <source>
        <dbReference type="Google" id="ProtNLM"/>
    </source>
</evidence>
<protein>
    <recommendedName>
        <fullName evidence="4">Reverse transcriptase Ty1/copia-type domain-containing protein</fullName>
    </recommendedName>
</protein>
<reference evidence="2" key="1">
    <citation type="submission" date="2021-02" db="EMBL/GenBank/DDBJ databases">
        <authorList>
            <person name="Dougan E. K."/>
            <person name="Rhodes N."/>
            <person name="Thang M."/>
            <person name="Chan C."/>
        </authorList>
    </citation>
    <scope>NUCLEOTIDE SEQUENCE</scope>
</reference>
<evidence type="ECO:0000313" key="3">
    <source>
        <dbReference type="Proteomes" id="UP000649617"/>
    </source>
</evidence>
<evidence type="ECO:0000256" key="1">
    <source>
        <dbReference type="SAM" id="MobiDB-lite"/>
    </source>
</evidence>
<dbReference type="PANTHER" id="PTHR11439:SF467">
    <property type="entry name" value="INTEGRASE CATALYTIC DOMAIN-CONTAINING PROTEIN"/>
    <property type="match status" value="1"/>
</dbReference>
<sequence length="455" mass="50588">MGVDPSSGLPLQESDAKRRRVNAITKNHPHVDEVVILDDLGLDADVEQSGEGYDDDDAEEHESGDSSIPSELWRAYSDGEPTMSVDELAQLDYISAAFELDRLVKLGPGVLEELSWSDDLSNFRTLSTKMVTSWRLKPAPSGEGDAYLRRSRFVARDFRWMNHMMDDEVFAPASSNVLVKVLPAILVSHQLGDEPWEAMSLDVVDAYLTVPQKVGDELSFLKRRVAHQKPKQTPFPTGGTLPLWVQTTALDPERSAVYRRCVGVLLYVASDMPHAQFAIKTLASFSSSPNEGAWKCLRHLGNYLFHHRYVPSLQTEGKGHGLVVRSQDHVLEIFADSDWQGNKAARKSTSAGCILFNGMTIHCFSRSQNCVALSSAEAEYIACVSATCDGILLKAALSHVLQERVEVHLFTDSSAARGLMNRNEDEGFELVGSEEHEQQRQREEAKKFLRAITRG</sequence>
<keyword evidence="3" id="KW-1185">Reference proteome</keyword>
<comment type="caution">
    <text evidence="2">The sequence shown here is derived from an EMBL/GenBank/DDBJ whole genome shotgun (WGS) entry which is preliminary data.</text>
</comment>
<evidence type="ECO:0000313" key="2">
    <source>
        <dbReference type="EMBL" id="CAE7484809.1"/>
    </source>
</evidence>
<dbReference type="Proteomes" id="UP000649617">
    <property type="component" value="Unassembled WGS sequence"/>
</dbReference>
<feature type="non-terminal residue" evidence="2">
    <location>
        <position position="1"/>
    </location>
</feature>
<feature type="region of interest" description="Disordered" evidence="1">
    <location>
        <begin position="45"/>
        <end position="69"/>
    </location>
</feature>
<accession>A0A812SK27</accession>
<gene>
    <name evidence="2" type="ORF">SPIL2461_LOCUS12420</name>
</gene>
<proteinExistence type="predicted"/>
<dbReference type="OrthoDB" id="416190at2759"/>
<dbReference type="AlphaFoldDB" id="A0A812SK27"/>
<dbReference type="CDD" id="cd09272">
    <property type="entry name" value="RNase_HI_RT_Ty1"/>
    <property type="match status" value="1"/>
</dbReference>
<dbReference type="PANTHER" id="PTHR11439">
    <property type="entry name" value="GAG-POL-RELATED RETROTRANSPOSON"/>
    <property type="match status" value="1"/>
</dbReference>